<dbReference type="OrthoDB" id="14252at2759"/>
<feature type="short sequence motif" description="GXGXXG" evidence="4">
    <location>
        <begin position="190"/>
        <end position="195"/>
    </location>
</feature>
<dbReference type="PANTHER" id="PTHR24185">
    <property type="entry name" value="CALCIUM-INDEPENDENT PHOSPHOLIPASE A2-GAMMA"/>
    <property type="match status" value="1"/>
</dbReference>
<dbReference type="SUPFAM" id="SSF52151">
    <property type="entry name" value="FabD/lysophospholipase-like"/>
    <property type="match status" value="1"/>
</dbReference>
<evidence type="ECO:0000313" key="8">
    <source>
        <dbReference type="Proteomes" id="UP001152747"/>
    </source>
</evidence>
<dbReference type="GO" id="GO:0016020">
    <property type="term" value="C:membrane"/>
    <property type="evidence" value="ECO:0007669"/>
    <property type="project" value="TreeGrafter"/>
</dbReference>
<dbReference type="CDD" id="cd07211">
    <property type="entry name" value="Pat_PNPLA8"/>
    <property type="match status" value="1"/>
</dbReference>
<dbReference type="Gene3D" id="3.40.1090.10">
    <property type="entry name" value="Cytosolic phospholipase A2 catalytic domain"/>
    <property type="match status" value="1"/>
</dbReference>
<feature type="domain" description="PNPLA" evidence="6">
    <location>
        <begin position="186"/>
        <end position="381"/>
    </location>
</feature>
<evidence type="ECO:0000259" key="6">
    <source>
        <dbReference type="PROSITE" id="PS51635"/>
    </source>
</evidence>
<dbReference type="GO" id="GO:0019369">
    <property type="term" value="P:arachidonate metabolic process"/>
    <property type="evidence" value="ECO:0007669"/>
    <property type="project" value="TreeGrafter"/>
</dbReference>
<reference evidence="7" key="1">
    <citation type="submission" date="2022-11" db="EMBL/GenBank/DDBJ databases">
        <authorList>
            <person name="Kikuchi T."/>
        </authorList>
    </citation>
    <scope>NUCLEOTIDE SEQUENCE</scope>
    <source>
        <strain evidence="7">PS1010</strain>
    </source>
</reference>
<feature type="short sequence motif" description="GXSXG" evidence="4">
    <location>
        <begin position="222"/>
        <end position="226"/>
    </location>
</feature>
<dbReference type="GO" id="GO:0047499">
    <property type="term" value="F:calcium-independent phospholipase A2 activity"/>
    <property type="evidence" value="ECO:0007669"/>
    <property type="project" value="TreeGrafter"/>
</dbReference>
<dbReference type="Pfam" id="PF01734">
    <property type="entry name" value="Patatin"/>
    <property type="match status" value="1"/>
</dbReference>
<evidence type="ECO:0000256" key="5">
    <source>
        <dbReference type="SAM" id="MobiDB-lite"/>
    </source>
</evidence>
<evidence type="ECO:0000256" key="2">
    <source>
        <dbReference type="ARBA" id="ARBA00022963"/>
    </source>
</evidence>
<proteinExistence type="predicted"/>
<keyword evidence="1 4" id="KW-0378">Hydrolase</keyword>
<feature type="active site" description="Proton acceptor" evidence="4">
    <location>
        <position position="368"/>
    </location>
</feature>
<evidence type="ECO:0000313" key="7">
    <source>
        <dbReference type="EMBL" id="CAI5449866.1"/>
    </source>
</evidence>
<gene>
    <name evidence="7" type="ORF">CAMP_LOCUS12503</name>
</gene>
<keyword evidence="8" id="KW-1185">Reference proteome</keyword>
<dbReference type="InterPro" id="IPR016035">
    <property type="entry name" value="Acyl_Trfase/lysoPLipase"/>
</dbReference>
<feature type="active site" description="Nucleophile" evidence="4">
    <location>
        <position position="224"/>
    </location>
</feature>
<dbReference type="GO" id="GO:0016042">
    <property type="term" value="P:lipid catabolic process"/>
    <property type="evidence" value="ECO:0007669"/>
    <property type="project" value="UniProtKB-UniRule"/>
</dbReference>
<dbReference type="InterPro" id="IPR045217">
    <property type="entry name" value="PNPLA8-like"/>
</dbReference>
<protein>
    <recommendedName>
        <fullName evidence="6">PNPLA domain-containing protein</fullName>
    </recommendedName>
</protein>
<evidence type="ECO:0000256" key="3">
    <source>
        <dbReference type="ARBA" id="ARBA00023098"/>
    </source>
</evidence>
<evidence type="ECO:0000256" key="1">
    <source>
        <dbReference type="ARBA" id="ARBA00022801"/>
    </source>
</evidence>
<dbReference type="Proteomes" id="UP001152747">
    <property type="component" value="Unassembled WGS sequence"/>
</dbReference>
<organism evidence="7 8">
    <name type="scientific">Caenorhabditis angaria</name>
    <dbReference type="NCBI Taxonomy" id="860376"/>
    <lineage>
        <taxon>Eukaryota</taxon>
        <taxon>Metazoa</taxon>
        <taxon>Ecdysozoa</taxon>
        <taxon>Nematoda</taxon>
        <taxon>Chromadorea</taxon>
        <taxon>Rhabditida</taxon>
        <taxon>Rhabditina</taxon>
        <taxon>Rhabditomorpha</taxon>
        <taxon>Rhabditoidea</taxon>
        <taxon>Rhabditidae</taxon>
        <taxon>Peloderinae</taxon>
        <taxon>Caenorhabditis</taxon>
    </lineage>
</organism>
<name>A0A9P1ISC7_9PELO</name>
<comment type="caution">
    <text evidence="7">The sequence shown here is derived from an EMBL/GenBank/DDBJ whole genome shotgun (WGS) entry which is preliminary data.</text>
</comment>
<dbReference type="AlphaFoldDB" id="A0A9P1ISC7"/>
<dbReference type="PROSITE" id="PS51635">
    <property type="entry name" value="PNPLA"/>
    <property type="match status" value="1"/>
</dbReference>
<feature type="short sequence motif" description="DGA/G" evidence="4">
    <location>
        <begin position="368"/>
        <end position="370"/>
    </location>
</feature>
<dbReference type="PANTHER" id="PTHR24185:SF1">
    <property type="entry name" value="CALCIUM-INDEPENDENT PHOSPHOLIPASE A2-GAMMA"/>
    <property type="match status" value="1"/>
</dbReference>
<keyword evidence="3 4" id="KW-0443">Lipid metabolism</keyword>
<sequence>MHRSCLIRQTEPFTRTLFSSSTSNGGVPTPSGTQQPTGATVATSYGYFADVFKSFVSKVENPLNYLNVGSSTSKEPVVETKAQVIQKLNENRVSRSEVASKTRGLIKKILLAESAQSRLVRVRQLSEHIMDFPPTRIVAAQNAKLIAELLDMVLNDSDTNLREESRQCLTLIGVHPAPKGRGVNLLSIDGGGTRGMMGLEVLEQIESLSGKKICDNFDMICGVSTGGIIAALLTVKRYSVKECREIYMDISRKLFSQGKFQGGLGLIWKHSYYNTTLWINILKEIIGEDVTLISTSRKLNTPRLAVIASIVNLPTIQPYIFRNYDHPAGRDSHYRGGTEHPLWTAIQASAAAPLYFSEVKLDNLLLQDGGVYANNPTAIAYHEAKLLWPNEKFNCVVSVGNGRTVANIEHVPTLSSTSFQDKLLKIIDSATDTEGVHINVHDMLPDKVYYRFNPYMTYTYGLDEIDADKLEQMQNDAKLYVRRNSEKIEDASKILIQPPTINQKAQRYIKSALDLRGFYKPA</sequence>
<evidence type="ECO:0000256" key="4">
    <source>
        <dbReference type="PROSITE-ProRule" id="PRU01161"/>
    </source>
</evidence>
<keyword evidence="2 4" id="KW-0442">Lipid degradation</keyword>
<accession>A0A9P1ISC7</accession>
<dbReference type="InterPro" id="IPR002641">
    <property type="entry name" value="PNPLA_dom"/>
</dbReference>
<feature type="region of interest" description="Disordered" evidence="5">
    <location>
        <begin position="17"/>
        <end position="38"/>
    </location>
</feature>
<dbReference type="EMBL" id="CANHGI010000004">
    <property type="protein sequence ID" value="CAI5449866.1"/>
    <property type="molecule type" value="Genomic_DNA"/>
</dbReference>